<name>A0A329RLK2_9STRA</name>
<evidence type="ECO:0000313" key="2">
    <source>
        <dbReference type="EMBL" id="RAW24152.1"/>
    </source>
</evidence>
<dbReference type="Proteomes" id="UP000251314">
    <property type="component" value="Unassembled WGS sequence"/>
</dbReference>
<evidence type="ECO:0000313" key="1">
    <source>
        <dbReference type="EMBL" id="KAG3211058.1"/>
    </source>
</evidence>
<dbReference type="EMBL" id="RCMV01001004">
    <property type="protein sequence ID" value="KAG3211058.1"/>
    <property type="molecule type" value="Genomic_DNA"/>
</dbReference>
<proteinExistence type="predicted"/>
<dbReference type="Proteomes" id="UP000760860">
    <property type="component" value="Unassembled WGS sequence"/>
</dbReference>
<reference evidence="1" key="2">
    <citation type="submission" date="2018-05" db="EMBL/GenBank/DDBJ databases">
        <title>Effector identification in a new, highly contiguous assembly of the strawberry crown rot pathogen Phytophthora cactorum.</title>
        <authorList>
            <person name="Armitage A.D."/>
            <person name="Nellist C.F."/>
            <person name="Bates H."/>
            <person name="Vickerstaff R.J."/>
            <person name="Harrison R.J."/>
        </authorList>
    </citation>
    <scope>NUCLEOTIDE SEQUENCE</scope>
    <source>
        <strain evidence="1">P421</strain>
    </source>
</reference>
<organism evidence="2 3">
    <name type="scientific">Phytophthora cactorum</name>
    <dbReference type="NCBI Taxonomy" id="29920"/>
    <lineage>
        <taxon>Eukaryota</taxon>
        <taxon>Sar</taxon>
        <taxon>Stramenopiles</taxon>
        <taxon>Oomycota</taxon>
        <taxon>Peronosporomycetes</taxon>
        <taxon>Peronosporales</taxon>
        <taxon>Peronosporaceae</taxon>
        <taxon>Phytophthora</taxon>
    </lineage>
</organism>
<comment type="caution">
    <text evidence="2">The sequence shown here is derived from an EMBL/GenBank/DDBJ whole genome shotgun (WGS) entry which is preliminary data.</text>
</comment>
<keyword evidence="3" id="KW-1185">Reference proteome</keyword>
<dbReference type="AlphaFoldDB" id="A0A329RLK2"/>
<dbReference type="EMBL" id="MJFZ01000928">
    <property type="protein sequence ID" value="RAW24152.1"/>
    <property type="molecule type" value="Genomic_DNA"/>
</dbReference>
<gene>
    <name evidence="2" type="ORF">PC110_g19416</name>
    <name evidence="1" type="ORF">PC129_g17960</name>
</gene>
<dbReference type="VEuPathDB" id="FungiDB:PC110_g19416"/>
<reference evidence="2 3" key="1">
    <citation type="submission" date="2018-01" db="EMBL/GenBank/DDBJ databases">
        <title>Draft genome of the strawberry crown rot pathogen Phytophthora cactorum.</title>
        <authorList>
            <person name="Armitage A.D."/>
            <person name="Lysoe E."/>
            <person name="Nellist C.F."/>
            <person name="Harrison R.J."/>
            <person name="Brurberg M.B."/>
        </authorList>
    </citation>
    <scope>NUCLEOTIDE SEQUENCE [LARGE SCALE GENOMIC DNA]</scope>
    <source>
        <strain evidence="2 3">10300</strain>
    </source>
</reference>
<accession>A0A329RLK2</accession>
<protein>
    <submittedName>
        <fullName evidence="2">Uncharacterized protein</fullName>
    </submittedName>
</protein>
<sequence>MVLLTPTTKELLVAIPFTGTIVGLFVGEFETFEKLKELINHQIPFPFQP</sequence>
<evidence type="ECO:0000313" key="3">
    <source>
        <dbReference type="Proteomes" id="UP000251314"/>
    </source>
</evidence>